<dbReference type="InterPro" id="IPR036047">
    <property type="entry name" value="F-box-like_dom_sf"/>
</dbReference>
<accession>A0A165QEA3</accession>
<dbReference type="InParanoid" id="A0A165QEA3"/>
<gene>
    <name evidence="1" type="ORF">EXIGLDRAFT_758834</name>
</gene>
<dbReference type="EMBL" id="KV425883">
    <property type="protein sequence ID" value="KZW03483.1"/>
    <property type="molecule type" value="Genomic_DNA"/>
</dbReference>
<keyword evidence="2" id="KW-1185">Reference proteome</keyword>
<reference evidence="1 2" key="1">
    <citation type="journal article" date="2016" name="Mol. Biol. Evol.">
        <title>Comparative Genomics of Early-Diverging Mushroom-Forming Fungi Provides Insights into the Origins of Lignocellulose Decay Capabilities.</title>
        <authorList>
            <person name="Nagy L.G."/>
            <person name="Riley R."/>
            <person name="Tritt A."/>
            <person name="Adam C."/>
            <person name="Daum C."/>
            <person name="Floudas D."/>
            <person name="Sun H."/>
            <person name="Yadav J.S."/>
            <person name="Pangilinan J."/>
            <person name="Larsson K.H."/>
            <person name="Matsuura K."/>
            <person name="Barry K."/>
            <person name="Labutti K."/>
            <person name="Kuo R."/>
            <person name="Ohm R.A."/>
            <person name="Bhattacharya S.S."/>
            <person name="Shirouzu T."/>
            <person name="Yoshinaga Y."/>
            <person name="Martin F.M."/>
            <person name="Grigoriev I.V."/>
            <person name="Hibbett D.S."/>
        </authorList>
    </citation>
    <scope>NUCLEOTIDE SEQUENCE [LARGE SCALE GENOMIC DNA]</scope>
    <source>
        <strain evidence="1 2">HHB12029</strain>
    </source>
</reference>
<name>A0A165QEA3_EXIGL</name>
<dbReference type="Proteomes" id="UP000077266">
    <property type="component" value="Unassembled WGS sequence"/>
</dbReference>
<evidence type="ECO:0000313" key="2">
    <source>
        <dbReference type="Proteomes" id="UP000077266"/>
    </source>
</evidence>
<dbReference type="SUPFAM" id="SSF52047">
    <property type="entry name" value="RNI-like"/>
    <property type="match status" value="1"/>
</dbReference>
<sequence>MTIDAHSSNRPLYDASVTSDVVADDNSSLTVQLPALDSTVDSIYRAFERMPLELVMIIFTLVQVTDHHAPIILSAVCRYWRNFVRDTPTLWYILVLGPHAPHRKALLYLMHSKNNIRRLTIHGLRASKAFCKLRDQERFCTVTSLEVHLVSDKHYFKRASLLWWTQFNLPHLTSIQCFAPDPNTTVVWFESEALTQVQRLEHCIISASTFHFSEWLNTTRLKTLVFEVAHTSRERLSRHCASCCIHRILRWSPLLESVSLKGTTVETCSPTWVDAPFTIECLKSLRLAGCFTCASVLNLLRLPALQSLHIAVPADVTVSSVLARLVDAGIASVTELRITRIPDIDCSILAPYILEMNKLCTLELAHCKAQINDLIYRLALRQPPFPLEDISISDCPALTCDALETLIYARIGTGDHTTPLPMHTISVQGCTNITSLKLHDAMTDKGRTRRFAMRELMSITHPLTDTIIDFPEPLFSTI</sequence>
<dbReference type="SUPFAM" id="SSF81383">
    <property type="entry name" value="F-box domain"/>
    <property type="match status" value="1"/>
</dbReference>
<dbReference type="InterPro" id="IPR032675">
    <property type="entry name" value="LRR_dom_sf"/>
</dbReference>
<protein>
    <submittedName>
        <fullName evidence="1">Uncharacterized protein</fullName>
    </submittedName>
</protein>
<dbReference type="OrthoDB" id="2269034at2759"/>
<dbReference type="Gene3D" id="3.80.10.10">
    <property type="entry name" value="Ribonuclease Inhibitor"/>
    <property type="match status" value="1"/>
</dbReference>
<organism evidence="1 2">
    <name type="scientific">Exidia glandulosa HHB12029</name>
    <dbReference type="NCBI Taxonomy" id="1314781"/>
    <lineage>
        <taxon>Eukaryota</taxon>
        <taxon>Fungi</taxon>
        <taxon>Dikarya</taxon>
        <taxon>Basidiomycota</taxon>
        <taxon>Agaricomycotina</taxon>
        <taxon>Agaricomycetes</taxon>
        <taxon>Auriculariales</taxon>
        <taxon>Exidiaceae</taxon>
        <taxon>Exidia</taxon>
    </lineage>
</organism>
<proteinExistence type="predicted"/>
<evidence type="ECO:0000313" key="1">
    <source>
        <dbReference type="EMBL" id="KZW03483.1"/>
    </source>
</evidence>
<dbReference type="AlphaFoldDB" id="A0A165QEA3"/>